<comment type="caution">
    <text evidence="3">The sequence shown here is derived from an EMBL/GenBank/DDBJ whole genome shotgun (WGS) entry which is preliminary data.</text>
</comment>
<dbReference type="SUPFAM" id="SSF46785">
    <property type="entry name" value="Winged helix' DNA-binding domain"/>
    <property type="match status" value="1"/>
</dbReference>
<dbReference type="GO" id="GO:0003700">
    <property type="term" value="F:DNA-binding transcription factor activity"/>
    <property type="evidence" value="ECO:0007669"/>
    <property type="project" value="InterPro"/>
</dbReference>
<dbReference type="Proteomes" id="UP000332515">
    <property type="component" value="Unassembled WGS sequence"/>
</dbReference>
<dbReference type="AlphaFoldDB" id="A0A6A7Y666"/>
<dbReference type="InterPro" id="IPR000835">
    <property type="entry name" value="HTH_MarR-typ"/>
</dbReference>
<dbReference type="InterPro" id="IPR036388">
    <property type="entry name" value="WH-like_DNA-bd_sf"/>
</dbReference>
<dbReference type="RefSeq" id="WP_153484461.1">
    <property type="nucleotide sequence ID" value="NZ_VWNA01000001.1"/>
</dbReference>
<name>A0A6A7Y666_9HYPH</name>
<feature type="signal peptide" evidence="1">
    <location>
        <begin position="1"/>
        <end position="22"/>
    </location>
</feature>
<protein>
    <submittedName>
        <fullName evidence="3">MarR family transcriptional regulator</fullName>
    </submittedName>
</protein>
<dbReference type="SMART" id="SM00347">
    <property type="entry name" value="HTH_MARR"/>
    <property type="match status" value="1"/>
</dbReference>
<dbReference type="InterPro" id="IPR039422">
    <property type="entry name" value="MarR/SlyA-like"/>
</dbReference>
<dbReference type="PROSITE" id="PS50995">
    <property type="entry name" value="HTH_MARR_2"/>
    <property type="match status" value="1"/>
</dbReference>
<reference evidence="3 4" key="1">
    <citation type="submission" date="2019-09" db="EMBL/GenBank/DDBJ databases">
        <title>Segnochrobactrum spirostomi gen. nov., sp. nov., isolated from the ciliate Spirostomum cf. yagiui and description of a novel family, Segnochrobactraceae fam. nov. within the order Rhizobiales of the class Alphaproteobacteria.</title>
        <authorList>
            <person name="Akter S."/>
            <person name="Shazib S.U.A."/>
            <person name="Shin M.K."/>
        </authorList>
    </citation>
    <scope>NUCLEOTIDE SEQUENCE [LARGE SCALE GENOMIC DNA]</scope>
    <source>
        <strain evidence="3 4">Sp-1</strain>
    </source>
</reference>
<dbReference type="GO" id="GO:0006950">
    <property type="term" value="P:response to stress"/>
    <property type="evidence" value="ECO:0007669"/>
    <property type="project" value="TreeGrafter"/>
</dbReference>
<dbReference type="PANTHER" id="PTHR33164">
    <property type="entry name" value="TRANSCRIPTIONAL REGULATOR, MARR FAMILY"/>
    <property type="match status" value="1"/>
</dbReference>
<organism evidence="3 4">
    <name type="scientific">Segnochrobactrum spirostomi</name>
    <dbReference type="NCBI Taxonomy" id="2608987"/>
    <lineage>
        <taxon>Bacteria</taxon>
        <taxon>Pseudomonadati</taxon>
        <taxon>Pseudomonadota</taxon>
        <taxon>Alphaproteobacteria</taxon>
        <taxon>Hyphomicrobiales</taxon>
        <taxon>Segnochrobactraceae</taxon>
        <taxon>Segnochrobactrum</taxon>
    </lineage>
</organism>
<gene>
    <name evidence="3" type="ORF">F0357_16395</name>
</gene>
<dbReference type="Pfam" id="PF12802">
    <property type="entry name" value="MarR_2"/>
    <property type="match status" value="1"/>
</dbReference>
<dbReference type="EMBL" id="VWNA01000001">
    <property type="protein sequence ID" value="MQT14195.1"/>
    <property type="molecule type" value="Genomic_DNA"/>
</dbReference>
<sequence>MTQARLLNLLGALALSLGDAQAAAMRGIGRDGPSEGLGPSACAAIVTLGPYPGTSIGRLAKILGLTHSVAVRLVEQLTADGLVARRAGDDRRQVLLALTPAGEALRGRLLAAREAALGAALRRLSGDDVGHLERLLATMLENLTESREQADHICRLCNEDVCSAEKCPVEQTALACEHRTP</sequence>
<evidence type="ECO:0000259" key="2">
    <source>
        <dbReference type="PROSITE" id="PS50995"/>
    </source>
</evidence>
<evidence type="ECO:0000256" key="1">
    <source>
        <dbReference type="SAM" id="SignalP"/>
    </source>
</evidence>
<keyword evidence="4" id="KW-1185">Reference proteome</keyword>
<feature type="chain" id="PRO_5025507463" evidence="1">
    <location>
        <begin position="23"/>
        <end position="181"/>
    </location>
</feature>
<dbReference type="PANTHER" id="PTHR33164:SF43">
    <property type="entry name" value="HTH-TYPE TRANSCRIPTIONAL REPRESSOR YETL"/>
    <property type="match status" value="1"/>
</dbReference>
<evidence type="ECO:0000313" key="4">
    <source>
        <dbReference type="Proteomes" id="UP000332515"/>
    </source>
</evidence>
<proteinExistence type="predicted"/>
<keyword evidence="1" id="KW-0732">Signal</keyword>
<evidence type="ECO:0000313" key="3">
    <source>
        <dbReference type="EMBL" id="MQT14195.1"/>
    </source>
</evidence>
<dbReference type="InterPro" id="IPR036390">
    <property type="entry name" value="WH_DNA-bd_sf"/>
</dbReference>
<dbReference type="Gene3D" id="1.10.10.10">
    <property type="entry name" value="Winged helix-like DNA-binding domain superfamily/Winged helix DNA-binding domain"/>
    <property type="match status" value="1"/>
</dbReference>
<accession>A0A6A7Y666</accession>
<feature type="domain" description="HTH marR-type" evidence="2">
    <location>
        <begin position="3"/>
        <end position="141"/>
    </location>
</feature>